<evidence type="ECO:0008006" key="3">
    <source>
        <dbReference type="Google" id="ProtNLM"/>
    </source>
</evidence>
<dbReference type="EMBL" id="LBNE01000007">
    <property type="protein sequence ID" value="KKO71417.1"/>
    <property type="molecule type" value="Genomic_DNA"/>
</dbReference>
<dbReference type="SUPFAM" id="SSF49899">
    <property type="entry name" value="Concanavalin A-like lectins/glucanases"/>
    <property type="match status" value="1"/>
</dbReference>
<evidence type="ECO:0000313" key="1">
    <source>
        <dbReference type="EMBL" id="KKO71417.1"/>
    </source>
</evidence>
<sequence length="260" mass="27819">MNNTQWLKRLIAAAALPLAACGGTDTVVEDREISVETMPVNGDTLGFWIMQTETCLDGAAAICINDNSPYSNDLVLEDASLQPVVERYMERGNSDIGGKIIQINADDEALPAQLRTPEDSLFAATPIGEVFAIHLRFKPAAGEALQTLMSLGTGVFNVEAGSASVVVQFPVQGKRLLLPLEGPERWNELYIVSDGQNVSLQLNCENGPGFGKTAGAPLLSRTASALMLGARPTTPASEHFSGQVDMLRVSRVNEANLFCQ</sequence>
<organism evidence="1 2">
    <name type="scientific">Kerstersia gyiorum</name>
    <dbReference type="NCBI Taxonomy" id="206506"/>
    <lineage>
        <taxon>Bacteria</taxon>
        <taxon>Pseudomonadati</taxon>
        <taxon>Pseudomonadota</taxon>
        <taxon>Betaproteobacteria</taxon>
        <taxon>Burkholderiales</taxon>
        <taxon>Alcaligenaceae</taxon>
        <taxon>Kerstersia</taxon>
    </lineage>
</organism>
<dbReference type="RefSeq" id="WP_068371820.1">
    <property type="nucleotide sequence ID" value="NZ_LBNE01000007.1"/>
</dbReference>
<name>A0A171KRA0_9BURK</name>
<evidence type="ECO:0000313" key="2">
    <source>
        <dbReference type="Proteomes" id="UP000078084"/>
    </source>
</evidence>
<protein>
    <recommendedName>
        <fullName evidence="3">Concanavalin A-like lectin/glucanase superfamily protein</fullName>
    </recommendedName>
</protein>
<reference evidence="1 2" key="1">
    <citation type="submission" date="2015-04" db="EMBL/GenBank/DDBJ databases">
        <title>Genome sequence of Kerstersia gyiorum CG1.</title>
        <authorList>
            <person name="Greninger A.L."/>
            <person name="Kozyreva V."/>
            <person name="Chaturvedi V."/>
        </authorList>
    </citation>
    <scope>NUCLEOTIDE SEQUENCE [LARGE SCALE GENOMIC DNA]</scope>
    <source>
        <strain evidence="1 2">CG1</strain>
    </source>
</reference>
<dbReference type="Proteomes" id="UP000078084">
    <property type="component" value="Unassembled WGS sequence"/>
</dbReference>
<accession>A0A171KRA0</accession>
<dbReference type="InterPro" id="IPR013320">
    <property type="entry name" value="ConA-like_dom_sf"/>
</dbReference>
<keyword evidence="2" id="KW-1185">Reference proteome</keyword>
<dbReference type="AlphaFoldDB" id="A0A171KRA0"/>
<proteinExistence type="predicted"/>
<comment type="caution">
    <text evidence="1">The sequence shown here is derived from an EMBL/GenBank/DDBJ whole genome shotgun (WGS) entry which is preliminary data.</text>
</comment>
<gene>
    <name evidence="1" type="ORF">AAV32_11220</name>
</gene>